<gene>
    <name evidence="2" type="ORF">C8Q69DRAFT_443984</name>
</gene>
<dbReference type="EMBL" id="RCNU01000004">
    <property type="protein sequence ID" value="RWQ96243.1"/>
    <property type="molecule type" value="Genomic_DNA"/>
</dbReference>
<dbReference type="Proteomes" id="UP000283841">
    <property type="component" value="Unassembled WGS sequence"/>
</dbReference>
<keyword evidence="3" id="KW-1185">Reference proteome</keyword>
<dbReference type="RefSeq" id="XP_028485888.1">
    <property type="nucleotide sequence ID" value="XM_028628966.1"/>
</dbReference>
<proteinExistence type="predicted"/>
<evidence type="ECO:0000256" key="1">
    <source>
        <dbReference type="SAM" id="MobiDB-lite"/>
    </source>
</evidence>
<dbReference type="GeneID" id="39598243"/>
<evidence type="ECO:0000313" key="2">
    <source>
        <dbReference type="EMBL" id="RWQ96243.1"/>
    </source>
</evidence>
<accession>A0A443HWN6</accession>
<organism evidence="2 3">
    <name type="scientific">Byssochlamys spectabilis</name>
    <name type="common">Paecilomyces variotii</name>
    <dbReference type="NCBI Taxonomy" id="264951"/>
    <lineage>
        <taxon>Eukaryota</taxon>
        <taxon>Fungi</taxon>
        <taxon>Dikarya</taxon>
        <taxon>Ascomycota</taxon>
        <taxon>Pezizomycotina</taxon>
        <taxon>Eurotiomycetes</taxon>
        <taxon>Eurotiomycetidae</taxon>
        <taxon>Eurotiales</taxon>
        <taxon>Thermoascaceae</taxon>
        <taxon>Paecilomyces</taxon>
    </lineage>
</organism>
<reference evidence="2 3" key="1">
    <citation type="journal article" date="2018" name="Front. Microbiol.">
        <title>Genomic and genetic insights into a cosmopolitan fungus, Paecilomyces variotii (Eurotiales).</title>
        <authorList>
            <person name="Urquhart A.S."/>
            <person name="Mondo S.J."/>
            <person name="Makela M.R."/>
            <person name="Hane J.K."/>
            <person name="Wiebenga A."/>
            <person name="He G."/>
            <person name="Mihaltcheva S."/>
            <person name="Pangilinan J."/>
            <person name="Lipzen A."/>
            <person name="Barry K."/>
            <person name="de Vries R.P."/>
            <person name="Grigoriev I.V."/>
            <person name="Idnurm A."/>
        </authorList>
    </citation>
    <scope>NUCLEOTIDE SEQUENCE [LARGE SCALE GENOMIC DNA]</scope>
    <source>
        <strain evidence="2 3">CBS 101075</strain>
    </source>
</reference>
<name>A0A443HWN6_BYSSP</name>
<comment type="caution">
    <text evidence="2">The sequence shown here is derived from an EMBL/GenBank/DDBJ whole genome shotgun (WGS) entry which is preliminary data.</text>
</comment>
<sequence>MDEYGYRRPHPWAYGRRPSGRRGMYIDEPEMGGWPSHFPGDNLDSYSFDGRETWVASEEDDEDWPQYPRYRRPYSRRRGRYRPRMQDDLNLPPYGPEDVYYSRLPRGTRDDIGVNYGTPPYGDPGTGGSIYHGYRYRHPRGPGYGPPGPPDYYDEYHHHYHDHVHFHEHNHKHHHGHRHKHEHCYPYGPFNMLNFVMSQGFMPGPGLRYATPMGFPLDAAYGYRGAHINMLPQGAYGPPLPYLMRRNGIAR</sequence>
<protein>
    <submittedName>
        <fullName evidence="2">Uncharacterized protein</fullName>
    </submittedName>
</protein>
<evidence type="ECO:0000313" key="3">
    <source>
        <dbReference type="Proteomes" id="UP000283841"/>
    </source>
</evidence>
<dbReference type="VEuPathDB" id="FungiDB:C8Q69DRAFT_443984"/>
<dbReference type="AlphaFoldDB" id="A0A443HWN6"/>
<feature type="region of interest" description="Disordered" evidence="1">
    <location>
        <begin position="1"/>
        <end position="20"/>
    </location>
</feature>